<evidence type="ECO:0000259" key="3">
    <source>
        <dbReference type="PROSITE" id="PS50937"/>
    </source>
</evidence>
<organism evidence="4 5">
    <name type="scientific">Klenkia terrae</name>
    <dbReference type="NCBI Taxonomy" id="1052259"/>
    <lineage>
        <taxon>Bacteria</taxon>
        <taxon>Bacillati</taxon>
        <taxon>Actinomycetota</taxon>
        <taxon>Actinomycetes</taxon>
        <taxon>Geodermatophilales</taxon>
        <taxon>Geodermatophilaceae</taxon>
        <taxon>Klenkia</taxon>
    </lineage>
</organism>
<sequence>MRISEVARRSGVPATALRYYETLGLITAARAANGYRDFDDGVLTRLDLIEASKELGLPLHAIAGHLDTLQTRSCTQVRDDLRPLLADRLRQLQAKQDRLDRLARRLAAADDALARCPDSQAHCQSECALRLSPDAVRS</sequence>
<dbReference type="SUPFAM" id="SSF46955">
    <property type="entry name" value="Putative DNA-binding domain"/>
    <property type="match status" value="1"/>
</dbReference>
<dbReference type="Pfam" id="PF13411">
    <property type="entry name" value="MerR_1"/>
    <property type="match status" value="1"/>
</dbReference>
<feature type="coiled-coil region" evidence="2">
    <location>
        <begin position="85"/>
        <end position="112"/>
    </location>
</feature>
<keyword evidence="1" id="KW-0238">DNA-binding</keyword>
<dbReference type="PANTHER" id="PTHR30204">
    <property type="entry name" value="REDOX-CYCLING DRUG-SENSING TRANSCRIPTIONAL ACTIVATOR SOXR"/>
    <property type="match status" value="1"/>
</dbReference>
<dbReference type="RefSeq" id="WP_336392147.1">
    <property type="nucleotide sequence ID" value="NZ_JBAPLV010000007.1"/>
</dbReference>
<reference evidence="4 5" key="1">
    <citation type="submission" date="2024-03" db="EMBL/GenBank/DDBJ databases">
        <title>Draft genome sequence of Klenkia terrae.</title>
        <authorList>
            <person name="Duangmal K."/>
            <person name="Chantavorakit T."/>
        </authorList>
    </citation>
    <scope>NUCLEOTIDE SEQUENCE [LARGE SCALE GENOMIC DNA]</scope>
    <source>
        <strain evidence="4 5">JCM 17786</strain>
    </source>
</reference>
<evidence type="ECO:0000313" key="5">
    <source>
        <dbReference type="Proteomes" id="UP001373496"/>
    </source>
</evidence>
<accession>A0ABU8E751</accession>
<proteinExistence type="predicted"/>
<dbReference type="SMART" id="SM00422">
    <property type="entry name" value="HTH_MERR"/>
    <property type="match status" value="1"/>
</dbReference>
<comment type="caution">
    <text evidence="4">The sequence shown here is derived from an EMBL/GenBank/DDBJ whole genome shotgun (WGS) entry which is preliminary data.</text>
</comment>
<keyword evidence="5" id="KW-1185">Reference proteome</keyword>
<dbReference type="InterPro" id="IPR009061">
    <property type="entry name" value="DNA-bd_dom_put_sf"/>
</dbReference>
<dbReference type="InterPro" id="IPR000551">
    <property type="entry name" value="MerR-type_HTH_dom"/>
</dbReference>
<dbReference type="Proteomes" id="UP001373496">
    <property type="component" value="Unassembled WGS sequence"/>
</dbReference>
<evidence type="ECO:0000256" key="2">
    <source>
        <dbReference type="SAM" id="Coils"/>
    </source>
</evidence>
<feature type="domain" description="HTH merR-type" evidence="3">
    <location>
        <begin position="1"/>
        <end position="68"/>
    </location>
</feature>
<keyword evidence="2" id="KW-0175">Coiled coil</keyword>
<dbReference type="Gene3D" id="1.10.1660.10">
    <property type="match status" value="1"/>
</dbReference>
<name>A0ABU8E751_9ACTN</name>
<evidence type="ECO:0000313" key="4">
    <source>
        <dbReference type="EMBL" id="MEI4278430.1"/>
    </source>
</evidence>
<gene>
    <name evidence="4" type="ORF">UXQ13_08125</name>
</gene>
<dbReference type="PRINTS" id="PR00040">
    <property type="entry name" value="HTHMERR"/>
</dbReference>
<dbReference type="PROSITE" id="PS50937">
    <property type="entry name" value="HTH_MERR_2"/>
    <property type="match status" value="1"/>
</dbReference>
<dbReference type="PANTHER" id="PTHR30204:SF97">
    <property type="entry name" value="MERR FAMILY REGULATORY PROTEIN"/>
    <property type="match status" value="1"/>
</dbReference>
<protein>
    <submittedName>
        <fullName evidence="4">MerR family transcriptional regulator</fullName>
    </submittedName>
</protein>
<dbReference type="InterPro" id="IPR047057">
    <property type="entry name" value="MerR_fam"/>
</dbReference>
<dbReference type="EMBL" id="JBAPLV010000007">
    <property type="protein sequence ID" value="MEI4278430.1"/>
    <property type="molecule type" value="Genomic_DNA"/>
</dbReference>
<evidence type="ECO:0000256" key="1">
    <source>
        <dbReference type="ARBA" id="ARBA00023125"/>
    </source>
</evidence>